<evidence type="ECO:0000256" key="2">
    <source>
        <dbReference type="SAM" id="Phobius"/>
    </source>
</evidence>
<feature type="transmembrane region" description="Helical" evidence="2">
    <location>
        <begin position="12"/>
        <end position="30"/>
    </location>
</feature>
<evidence type="ECO:0000313" key="4">
    <source>
        <dbReference type="Proteomes" id="UP000012174"/>
    </source>
</evidence>
<organism evidence="3 4">
    <name type="scientific">Eutypa lata (strain UCR-EL1)</name>
    <name type="common">Grapevine dieback disease fungus</name>
    <name type="synonym">Eutypa armeniacae</name>
    <dbReference type="NCBI Taxonomy" id="1287681"/>
    <lineage>
        <taxon>Eukaryota</taxon>
        <taxon>Fungi</taxon>
        <taxon>Dikarya</taxon>
        <taxon>Ascomycota</taxon>
        <taxon>Pezizomycotina</taxon>
        <taxon>Sordariomycetes</taxon>
        <taxon>Xylariomycetidae</taxon>
        <taxon>Xylariales</taxon>
        <taxon>Diatrypaceae</taxon>
        <taxon>Eutypa</taxon>
    </lineage>
</organism>
<dbReference type="eggNOG" id="KOG4253">
    <property type="taxonomic scope" value="Eukaryota"/>
</dbReference>
<keyword evidence="2" id="KW-0472">Membrane</keyword>
<dbReference type="HOGENOM" id="CLU_044758_1_0_1"/>
<dbReference type="STRING" id="1287681.M7SQN2"/>
<dbReference type="OrthoDB" id="4218123at2759"/>
<protein>
    <recommendedName>
        <fullName evidence="5">Chorismate synthase protein</fullName>
    </recommendedName>
</protein>
<feature type="region of interest" description="Disordered" evidence="1">
    <location>
        <begin position="366"/>
        <end position="406"/>
    </location>
</feature>
<name>M7SQN2_EUTLA</name>
<keyword evidence="2" id="KW-0812">Transmembrane</keyword>
<accession>M7SQN2</accession>
<dbReference type="OMA" id="YFYYALP"/>
<proteinExistence type="predicted"/>
<keyword evidence="4" id="KW-1185">Reference proteome</keyword>
<dbReference type="AlphaFoldDB" id="M7SQN2"/>
<sequence>MAISWGTIKSLLITLGPFLLPKAIALYRNARASSSRASGQPRITPLSKPALRSILLLLSASLLLFAYAVVPALAPENIFVATQSRLQIPTDVLFTRLASLRRPSHALTAVDEALRAKFVNLESRLLYLQYGPDVLAHCPFCGGLDDPKNPAGTYYFYYALPALLAPHLANLIVASIATTPGLLGSSAEKRPGSSSSGNGRRWRSLAATSAVALAALDIYLTQSYNAGGNARATRLAEVDMFYWRSRAARYVFLGLVDAALAALVYLSSTNRAFLRPPSVADRAGAVAARLVGARAKLGAAGVVRNSVVRDAELRARLVEYWVSEAECVREAREDREVLEGVNDALVNRIRIQDIERDAERYALGMLPRLEEEERERGSGSGGGGGGGGGGDDKGTVEETVRETIVG</sequence>
<evidence type="ECO:0000313" key="3">
    <source>
        <dbReference type="EMBL" id="EMR66517.1"/>
    </source>
</evidence>
<evidence type="ECO:0008006" key="5">
    <source>
        <dbReference type="Google" id="ProtNLM"/>
    </source>
</evidence>
<dbReference type="EMBL" id="KB706639">
    <property type="protein sequence ID" value="EMR66517.1"/>
    <property type="molecule type" value="Genomic_DNA"/>
</dbReference>
<dbReference type="Proteomes" id="UP000012174">
    <property type="component" value="Unassembled WGS sequence"/>
</dbReference>
<dbReference type="PANTHER" id="PTHR39470">
    <property type="entry name" value="CHROMOSOME 10, WHOLE GENOME SHOTGUN SEQUENCE"/>
    <property type="match status" value="1"/>
</dbReference>
<dbReference type="PANTHER" id="PTHR39470:SF1">
    <property type="entry name" value="CHORISMATE SYNTHASE PROTEIN"/>
    <property type="match status" value="1"/>
</dbReference>
<feature type="transmembrane region" description="Helical" evidence="2">
    <location>
        <begin position="155"/>
        <end position="183"/>
    </location>
</feature>
<evidence type="ECO:0000256" key="1">
    <source>
        <dbReference type="SAM" id="MobiDB-lite"/>
    </source>
</evidence>
<keyword evidence="2" id="KW-1133">Transmembrane helix</keyword>
<feature type="compositionally biased region" description="Gly residues" evidence="1">
    <location>
        <begin position="378"/>
        <end position="389"/>
    </location>
</feature>
<feature type="compositionally biased region" description="Basic and acidic residues" evidence="1">
    <location>
        <begin position="390"/>
        <end position="406"/>
    </location>
</feature>
<feature type="transmembrane region" description="Helical" evidence="2">
    <location>
        <begin position="247"/>
        <end position="266"/>
    </location>
</feature>
<dbReference type="KEGG" id="ela:UCREL1_6494"/>
<feature type="compositionally biased region" description="Basic and acidic residues" evidence="1">
    <location>
        <begin position="368"/>
        <end position="377"/>
    </location>
</feature>
<feature type="transmembrane region" description="Helical" evidence="2">
    <location>
        <begin position="50"/>
        <end position="70"/>
    </location>
</feature>
<reference evidence="4" key="1">
    <citation type="journal article" date="2013" name="Genome Announc.">
        <title>Draft genome sequence of the grapevine dieback fungus Eutypa lata UCR-EL1.</title>
        <authorList>
            <person name="Blanco-Ulate B."/>
            <person name="Rolshausen P.E."/>
            <person name="Cantu D."/>
        </authorList>
    </citation>
    <scope>NUCLEOTIDE SEQUENCE [LARGE SCALE GENOMIC DNA]</scope>
    <source>
        <strain evidence="4">UCR-EL1</strain>
    </source>
</reference>
<gene>
    <name evidence="3" type="ORF">UCREL1_6494</name>
</gene>